<accession>A0A1H6AUM5</accession>
<dbReference type="AlphaFoldDB" id="A0A1H6AUM5"/>
<evidence type="ECO:0000256" key="8">
    <source>
        <dbReference type="PIRNR" id="PIRNR006256"/>
    </source>
</evidence>
<dbReference type="EC" id="6.2.-.-" evidence="8"/>
<comment type="catalytic activity">
    <reaction evidence="7">
        <text>C-terminal L-cysteinyl-[HypE protein] + carbamoyl phosphate + ATP + H2O = C-terminal S-carboxamide-L-cysteinyl-[HypE protein] + AMP + phosphate + diphosphate + H(+)</text>
        <dbReference type="Rhea" id="RHEA:55636"/>
        <dbReference type="Rhea" id="RHEA-COMP:14247"/>
        <dbReference type="Rhea" id="RHEA-COMP:14392"/>
        <dbReference type="ChEBI" id="CHEBI:15377"/>
        <dbReference type="ChEBI" id="CHEBI:15378"/>
        <dbReference type="ChEBI" id="CHEBI:30616"/>
        <dbReference type="ChEBI" id="CHEBI:33019"/>
        <dbReference type="ChEBI" id="CHEBI:43474"/>
        <dbReference type="ChEBI" id="CHEBI:58228"/>
        <dbReference type="ChEBI" id="CHEBI:76913"/>
        <dbReference type="ChEBI" id="CHEBI:139126"/>
        <dbReference type="ChEBI" id="CHEBI:456215"/>
    </reaction>
</comment>
<dbReference type="GO" id="GO:0003725">
    <property type="term" value="F:double-stranded RNA binding"/>
    <property type="evidence" value="ECO:0007669"/>
    <property type="project" value="InterPro"/>
</dbReference>
<evidence type="ECO:0000256" key="4">
    <source>
        <dbReference type="ARBA" id="ARBA00022723"/>
    </source>
</evidence>
<dbReference type="NCBIfam" id="TIGR00143">
    <property type="entry name" value="hypF"/>
    <property type="match status" value="1"/>
</dbReference>
<dbReference type="GO" id="GO:0003998">
    <property type="term" value="F:acylphosphatase activity"/>
    <property type="evidence" value="ECO:0007669"/>
    <property type="project" value="UniProtKB-EC"/>
</dbReference>
<keyword evidence="5" id="KW-0863">Zinc-finger</keyword>
<dbReference type="Pfam" id="PF00708">
    <property type="entry name" value="Acylphosphatase"/>
    <property type="match status" value="1"/>
</dbReference>
<dbReference type="GO" id="GO:0016743">
    <property type="term" value="F:carboxyl- or carbamoyltransferase activity"/>
    <property type="evidence" value="ECO:0007669"/>
    <property type="project" value="UniProtKB-UniRule"/>
</dbReference>
<gene>
    <name evidence="12" type="ORF">SAMN05421819_3290</name>
</gene>
<keyword evidence="13" id="KW-1185">Reference proteome</keyword>
<evidence type="ECO:0000256" key="5">
    <source>
        <dbReference type="ARBA" id="ARBA00022771"/>
    </source>
</evidence>
<dbReference type="InterPro" id="IPR017968">
    <property type="entry name" value="Acylphosphatase_CS"/>
</dbReference>
<dbReference type="Pfam" id="PF17788">
    <property type="entry name" value="HypF_C"/>
    <property type="match status" value="1"/>
</dbReference>
<keyword evidence="9" id="KW-0378">Hydrolase</keyword>
<dbReference type="EMBL" id="FNVA01000006">
    <property type="protein sequence ID" value="SEG52353.1"/>
    <property type="molecule type" value="Genomic_DNA"/>
</dbReference>
<protein>
    <recommendedName>
        <fullName evidence="8">Carbamoyltransferase</fullName>
        <ecNumber evidence="8">6.2.-.-</ecNumber>
    </recommendedName>
</protein>
<dbReference type="InterPro" id="IPR011125">
    <property type="entry name" value="Znf_HypF"/>
</dbReference>
<dbReference type="Pfam" id="PF01300">
    <property type="entry name" value="Sua5_yciO_yrdC"/>
    <property type="match status" value="1"/>
</dbReference>
<dbReference type="Pfam" id="PF07503">
    <property type="entry name" value="zf-HYPF"/>
    <property type="match status" value="2"/>
</dbReference>
<dbReference type="PANTHER" id="PTHR42959">
    <property type="entry name" value="CARBAMOYLTRANSFERASE"/>
    <property type="match status" value="1"/>
</dbReference>
<evidence type="ECO:0000256" key="7">
    <source>
        <dbReference type="ARBA" id="ARBA00048220"/>
    </source>
</evidence>
<dbReference type="Gene3D" id="3.90.870.50">
    <property type="match status" value="1"/>
</dbReference>
<keyword evidence="3" id="KW-0436">Ligase</keyword>
<evidence type="ECO:0000256" key="6">
    <source>
        <dbReference type="ARBA" id="ARBA00022833"/>
    </source>
</evidence>
<evidence type="ECO:0000259" key="11">
    <source>
        <dbReference type="PROSITE" id="PS51163"/>
    </source>
</evidence>
<feature type="active site" evidence="9">
    <location>
        <position position="54"/>
    </location>
</feature>
<dbReference type="Proteomes" id="UP000236728">
    <property type="component" value="Unassembled WGS sequence"/>
</dbReference>
<organism evidence="12 13">
    <name type="scientific">Bryocella elongata</name>
    <dbReference type="NCBI Taxonomy" id="863522"/>
    <lineage>
        <taxon>Bacteria</taxon>
        <taxon>Pseudomonadati</taxon>
        <taxon>Acidobacteriota</taxon>
        <taxon>Terriglobia</taxon>
        <taxon>Terriglobales</taxon>
        <taxon>Acidobacteriaceae</taxon>
        <taxon>Bryocella</taxon>
    </lineage>
</organism>
<dbReference type="InterPro" id="IPR017945">
    <property type="entry name" value="DHBP_synth_RibB-like_a/b_dom"/>
</dbReference>
<dbReference type="InterPro" id="IPR001792">
    <property type="entry name" value="Acylphosphatase-like_dom"/>
</dbReference>
<dbReference type="InterPro" id="IPR006070">
    <property type="entry name" value="Sua5-like_dom"/>
</dbReference>
<dbReference type="GO" id="GO:0051604">
    <property type="term" value="P:protein maturation"/>
    <property type="evidence" value="ECO:0007669"/>
    <property type="project" value="TreeGrafter"/>
</dbReference>
<dbReference type="Pfam" id="PF22521">
    <property type="entry name" value="HypF_C_2"/>
    <property type="match status" value="1"/>
</dbReference>
<dbReference type="OrthoDB" id="9808093at2"/>
<feature type="active site" evidence="9">
    <location>
        <position position="36"/>
    </location>
</feature>
<dbReference type="InterPro" id="IPR004421">
    <property type="entry name" value="Carbamoyltransferase_HypF"/>
</dbReference>
<evidence type="ECO:0000256" key="3">
    <source>
        <dbReference type="ARBA" id="ARBA00022598"/>
    </source>
</evidence>
<dbReference type="GO" id="GO:0016874">
    <property type="term" value="F:ligase activity"/>
    <property type="evidence" value="ECO:0007669"/>
    <property type="project" value="UniProtKB-UniRule"/>
</dbReference>
<dbReference type="PROSITE" id="PS51163">
    <property type="entry name" value="YRDC"/>
    <property type="match status" value="1"/>
</dbReference>
<dbReference type="PROSITE" id="PS51160">
    <property type="entry name" value="ACYLPHOSPHATASE_3"/>
    <property type="match status" value="1"/>
</dbReference>
<proteinExistence type="inferred from homology"/>
<comment type="similarity">
    <text evidence="2 8">Belongs to the carbamoyltransferase HypF family.</text>
</comment>
<dbReference type="Gene3D" id="3.30.420.360">
    <property type="match status" value="1"/>
</dbReference>
<evidence type="ECO:0000256" key="9">
    <source>
        <dbReference type="PROSITE-ProRule" id="PRU00520"/>
    </source>
</evidence>
<dbReference type="GO" id="GO:0008270">
    <property type="term" value="F:zinc ion binding"/>
    <property type="evidence" value="ECO:0007669"/>
    <property type="project" value="UniProtKB-KW"/>
</dbReference>
<dbReference type="FunFam" id="3.30.420.40:FF:000124">
    <property type="entry name" value="Carbamoyltransferase HypF"/>
    <property type="match status" value="1"/>
</dbReference>
<evidence type="ECO:0000256" key="2">
    <source>
        <dbReference type="ARBA" id="ARBA00008097"/>
    </source>
</evidence>
<feature type="domain" description="Acylphosphatase-like" evidence="10">
    <location>
        <begin position="21"/>
        <end position="107"/>
    </location>
</feature>
<evidence type="ECO:0000313" key="13">
    <source>
        <dbReference type="Proteomes" id="UP000236728"/>
    </source>
</evidence>
<dbReference type="PROSITE" id="PS00150">
    <property type="entry name" value="ACYLPHOSPHATASE_1"/>
    <property type="match status" value="1"/>
</dbReference>
<name>A0A1H6AUM5_9BACT</name>
<dbReference type="UniPathway" id="UPA00335"/>
<keyword evidence="4" id="KW-0479">Metal-binding</keyword>
<sequence>MQSKSSIGDQVGDQPGAASSRRRLLVRGVVQGVGFRPYVHQLAQRYRLAGFVQNTATGVVIEIEGEQPALAAFVAALPVEGPPLMRVDGMEQEDLPTLGGVEFVIRESDASGDAFALVPTDACVCAACLAEIHDQGNRRFGYAFTNCTHCGPRYSIIEDVPYDRPLTTMRGFAMCASCQSEYEDPSDRRFHAQPNACPVCGPRLELVHGGNPQQRCEGLSSPEILAEAARALLEGKIVAWKGLGGFQLACDAGNAAAVRLLRERKHRLEKPFAVMVANAAAARSLGECDEAEVTLLTSPQRPIVLLERREGAGHLADEVCFGIPVAGVMLPSTPMHDLLFAEVMRQRGADVPLVMTSGNLSEEPIAIDNDAALRSLAEIADVFVLHDRPIHTRVDDSVARIVEGSPMLLRRARGYAPEPLWLGLGDAEVLACGGEQKNTFCLTRKGWGLMSQHLGDLENLETMAFFEETLERMQRLFHVSPRAVVHDLHPGYMSTHFAKRWACERGMQAIGVQHHHAHIAACMAEHRLTGEVLGVAWDGTGYGEDGTIWGGEFLVSGLVGFQRAAHLRPVLLAGGDTAVREPWRIALAYLQDAFGEVPEDLAWRPGASSSAFETVKTMLQRRINTIPTSSAGRLFDAVASLTGLRHTVAFEGQAAMLLEGSSASAIHPAYSFALEECAGAATQVDLRPMIREIAGDRRLNVTPAIIAARFHATMVDVITEICLRLRSSTGLDRVCLGGGCFQNVTLLRGCRSALEQQGFHIYWPQRVPANDGGLALGQAAVALARIAAGL</sequence>
<dbReference type="SUPFAM" id="SSF54975">
    <property type="entry name" value="Acylphosphatase/BLUF domain-like"/>
    <property type="match status" value="1"/>
</dbReference>
<comment type="pathway">
    <text evidence="1">Protein modification; [NiFe] hydrogenase maturation.</text>
</comment>
<dbReference type="InterPro" id="IPR051060">
    <property type="entry name" value="Carbamoyltrans_HypF-like"/>
</dbReference>
<dbReference type="RefSeq" id="WP_103934176.1">
    <property type="nucleotide sequence ID" value="NZ_FNVA01000006.1"/>
</dbReference>
<dbReference type="SUPFAM" id="SSF55821">
    <property type="entry name" value="YrdC/RibB"/>
    <property type="match status" value="1"/>
</dbReference>
<dbReference type="InterPro" id="IPR041440">
    <property type="entry name" value="HypF_C"/>
</dbReference>
<dbReference type="InterPro" id="IPR055128">
    <property type="entry name" value="HypF_C_2"/>
</dbReference>
<evidence type="ECO:0000259" key="10">
    <source>
        <dbReference type="PROSITE" id="PS51160"/>
    </source>
</evidence>
<dbReference type="Gene3D" id="3.30.110.120">
    <property type="match status" value="1"/>
</dbReference>
<dbReference type="PIRSF" id="PIRSF006256">
    <property type="entry name" value="CMPcnvr_hdrg_mat"/>
    <property type="match status" value="1"/>
</dbReference>
<comment type="catalytic activity">
    <reaction evidence="9">
        <text>an acyl phosphate + H2O = a carboxylate + phosphate + H(+)</text>
        <dbReference type="Rhea" id="RHEA:14965"/>
        <dbReference type="ChEBI" id="CHEBI:15377"/>
        <dbReference type="ChEBI" id="CHEBI:15378"/>
        <dbReference type="ChEBI" id="CHEBI:29067"/>
        <dbReference type="ChEBI" id="CHEBI:43474"/>
        <dbReference type="ChEBI" id="CHEBI:59918"/>
        <dbReference type="EC" id="3.6.1.7"/>
    </reaction>
</comment>
<reference evidence="12 13" key="1">
    <citation type="submission" date="2016-10" db="EMBL/GenBank/DDBJ databases">
        <authorList>
            <person name="de Groot N.N."/>
        </authorList>
    </citation>
    <scope>NUCLEOTIDE SEQUENCE [LARGE SCALE GENOMIC DNA]</scope>
    <source>
        <strain evidence="12 13">DSM 22489</strain>
    </source>
</reference>
<dbReference type="InterPro" id="IPR036046">
    <property type="entry name" value="Acylphosphatase-like_dom_sf"/>
</dbReference>
<evidence type="ECO:0000313" key="12">
    <source>
        <dbReference type="EMBL" id="SEG52353.1"/>
    </source>
</evidence>
<dbReference type="PANTHER" id="PTHR42959:SF1">
    <property type="entry name" value="CARBAMOYLTRANSFERASE HYPF"/>
    <property type="match status" value="1"/>
</dbReference>
<feature type="domain" description="YrdC-like" evidence="11">
    <location>
        <begin position="222"/>
        <end position="414"/>
    </location>
</feature>
<keyword evidence="6" id="KW-0862">Zinc</keyword>
<dbReference type="Gene3D" id="3.30.420.40">
    <property type="match status" value="1"/>
</dbReference>
<evidence type="ECO:0000256" key="1">
    <source>
        <dbReference type="ARBA" id="ARBA00004711"/>
    </source>
</evidence>